<proteinExistence type="evidence at transcript level"/>
<evidence type="ECO:0000256" key="1">
    <source>
        <dbReference type="ARBA" id="ARBA00004613"/>
    </source>
</evidence>
<dbReference type="GO" id="GO:0005576">
    <property type="term" value="C:extracellular region"/>
    <property type="evidence" value="ECO:0007669"/>
    <property type="project" value="UniProtKB-SubCell"/>
</dbReference>
<dbReference type="EMBL" id="KT381685">
    <property type="protein sequence ID" value="AMA98176.1"/>
    <property type="molecule type" value="mRNA"/>
</dbReference>
<dbReference type="GO" id="GO:0005549">
    <property type="term" value="F:odorant binding"/>
    <property type="evidence" value="ECO:0007669"/>
    <property type="project" value="InterPro"/>
</dbReference>
<reference evidence="5" key="1">
    <citation type="submission" date="2015-08" db="EMBL/GenBank/DDBJ databases">
        <title>Transcriptome-Based Identification and Expression Profiles of Chemosensory Genes in German Cockroach, Blattella germanica.</title>
        <authorList>
            <person name="Niu D.-J."/>
        </authorList>
    </citation>
    <scope>NUCLEOTIDE SEQUENCE</scope>
</reference>
<keyword evidence="3" id="KW-0964">Secreted</keyword>
<dbReference type="InterPro" id="IPR036728">
    <property type="entry name" value="PBP_GOBP_sf"/>
</dbReference>
<evidence type="ECO:0000256" key="4">
    <source>
        <dbReference type="SAM" id="SignalP"/>
    </source>
</evidence>
<organism evidence="5">
    <name type="scientific">Blattella germanica</name>
    <name type="common">German cockroach</name>
    <name type="synonym">Blatta germanica</name>
    <dbReference type="NCBI Taxonomy" id="6973"/>
    <lineage>
        <taxon>Eukaryota</taxon>
        <taxon>Metazoa</taxon>
        <taxon>Ecdysozoa</taxon>
        <taxon>Arthropoda</taxon>
        <taxon>Hexapoda</taxon>
        <taxon>Insecta</taxon>
        <taxon>Pterygota</taxon>
        <taxon>Neoptera</taxon>
        <taxon>Polyneoptera</taxon>
        <taxon>Dictyoptera</taxon>
        <taxon>Blattodea</taxon>
        <taxon>Blaberoidea</taxon>
        <taxon>Blattellidae</taxon>
        <taxon>Blattella</taxon>
    </lineage>
</organism>
<accession>A0A0X8DCA9</accession>
<feature type="signal peptide" evidence="4">
    <location>
        <begin position="1"/>
        <end position="19"/>
    </location>
</feature>
<dbReference type="PANTHER" id="PTHR21066:SF17">
    <property type="entry name" value="AGAP011368-PA"/>
    <property type="match status" value="1"/>
</dbReference>
<feature type="chain" id="PRO_5007065564" evidence="4">
    <location>
        <begin position="20"/>
        <end position="194"/>
    </location>
</feature>
<evidence type="ECO:0000256" key="2">
    <source>
        <dbReference type="ARBA" id="ARBA00008098"/>
    </source>
</evidence>
<evidence type="ECO:0000313" key="5">
    <source>
        <dbReference type="EMBL" id="AMA98176.1"/>
    </source>
</evidence>
<dbReference type="PANTHER" id="PTHR21066">
    <property type="entry name" value="ODORANT-BINDING PROTEIN 59A-RELATED"/>
    <property type="match status" value="1"/>
</dbReference>
<dbReference type="Gene3D" id="1.10.238.270">
    <property type="match status" value="1"/>
</dbReference>
<comment type="similarity">
    <text evidence="2">Belongs to the PBP/GOBP family.</text>
</comment>
<comment type="subcellular location">
    <subcellularLocation>
        <location evidence="1">Secreted</location>
    </subcellularLocation>
</comment>
<dbReference type="InterPro" id="IPR052295">
    <property type="entry name" value="Odorant-binding_protein"/>
</dbReference>
<keyword evidence="4" id="KW-0732">Signal</keyword>
<evidence type="ECO:0000256" key="3">
    <source>
        <dbReference type="ARBA" id="ARBA00022525"/>
    </source>
</evidence>
<protein>
    <submittedName>
        <fullName evidence="5">Chemosensory protein</fullName>
    </submittedName>
</protein>
<dbReference type="AlphaFoldDB" id="A0A0X8DCA9"/>
<dbReference type="SUPFAM" id="SSF47565">
    <property type="entry name" value="Insect pheromone/odorant-binding proteins"/>
    <property type="match status" value="1"/>
</dbReference>
<sequence length="194" mass="21615">MEYINLLICTFIVCANVLGQQTSNTSGESGHTNTNFFSQCCPDTGMSKNFTIEEIEMQKQCYSDAIKDEHVKDGKPIYGCVSQCYGEKKGVVDREGSVISEAFVQQVLELYTDESIKNVVRTVAPKCVEHCNAHSKALRAKDPNTYSCSPAMTLVNLCTYVEIETNCPSEIRISSEKCEASRNSMIKMKNTMFP</sequence>
<name>A0A0X8DCA9_BLAGE</name>